<feature type="domain" description="Helicase ATP-binding" evidence="4">
    <location>
        <begin position="243"/>
        <end position="410"/>
    </location>
</feature>
<evidence type="ECO:0000313" key="5">
    <source>
        <dbReference type="EMBL" id="CAD7439201.1"/>
    </source>
</evidence>
<dbReference type="InterPro" id="IPR000330">
    <property type="entry name" value="SNF2_N"/>
</dbReference>
<dbReference type="InterPro" id="IPR014001">
    <property type="entry name" value="Helicase_ATP-bd"/>
</dbReference>
<dbReference type="SUPFAM" id="SSF52540">
    <property type="entry name" value="P-loop containing nucleoside triphosphate hydrolases"/>
    <property type="match status" value="3"/>
</dbReference>
<keyword evidence="2" id="KW-0469">Meiosis</keyword>
<dbReference type="GO" id="GO:0016787">
    <property type="term" value="F:hydrolase activity"/>
    <property type="evidence" value="ECO:0007669"/>
    <property type="project" value="UniProtKB-KW"/>
</dbReference>
<dbReference type="PROSITE" id="PS51192">
    <property type="entry name" value="HELICASE_ATP_BIND_1"/>
    <property type="match status" value="1"/>
</dbReference>
<dbReference type="GO" id="GO:0007131">
    <property type="term" value="P:reciprocal meiotic recombination"/>
    <property type="evidence" value="ECO:0007669"/>
    <property type="project" value="TreeGrafter"/>
</dbReference>
<feature type="region of interest" description="Disordered" evidence="3">
    <location>
        <begin position="88"/>
        <end position="110"/>
    </location>
</feature>
<dbReference type="InterPro" id="IPR050496">
    <property type="entry name" value="SNF2_RAD54_helicase_repair"/>
</dbReference>
<dbReference type="EMBL" id="OD564621">
    <property type="protein sequence ID" value="CAD7439201.1"/>
    <property type="molecule type" value="Genomic_DNA"/>
</dbReference>
<dbReference type="PANTHER" id="PTHR45629:SF7">
    <property type="entry name" value="DNA EXCISION REPAIR PROTEIN ERCC-6-RELATED"/>
    <property type="match status" value="1"/>
</dbReference>
<dbReference type="AlphaFoldDB" id="A0A7R9EPX4"/>
<dbReference type="FunFam" id="3.40.50.10810:FF:000010">
    <property type="entry name" value="DNA repair and recombination protein RAD54-like"/>
    <property type="match status" value="1"/>
</dbReference>
<organism evidence="5">
    <name type="scientific">Timema bartmani</name>
    <dbReference type="NCBI Taxonomy" id="61472"/>
    <lineage>
        <taxon>Eukaryota</taxon>
        <taxon>Metazoa</taxon>
        <taxon>Ecdysozoa</taxon>
        <taxon>Arthropoda</taxon>
        <taxon>Hexapoda</taxon>
        <taxon>Insecta</taxon>
        <taxon>Pterygota</taxon>
        <taxon>Neoptera</taxon>
        <taxon>Polyneoptera</taxon>
        <taxon>Phasmatodea</taxon>
        <taxon>Timematodea</taxon>
        <taxon>Timematoidea</taxon>
        <taxon>Timematidae</taxon>
        <taxon>Timema</taxon>
    </lineage>
</organism>
<dbReference type="GO" id="GO:0015616">
    <property type="term" value="F:DNA translocase activity"/>
    <property type="evidence" value="ECO:0007669"/>
    <property type="project" value="TreeGrafter"/>
</dbReference>
<accession>A0A7R9EPX4</accession>
<reference evidence="5" key="1">
    <citation type="submission" date="2020-11" db="EMBL/GenBank/DDBJ databases">
        <authorList>
            <person name="Tran Van P."/>
        </authorList>
    </citation>
    <scope>NUCLEOTIDE SEQUENCE</scope>
</reference>
<evidence type="ECO:0000256" key="3">
    <source>
        <dbReference type="SAM" id="MobiDB-lite"/>
    </source>
</evidence>
<protein>
    <recommendedName>
        <fullName evidence="4">Helicase ATP-binding domain-containing protein</fullName>
    </recommendedName>
</protein>
<dbReference type="Gene3D" id="3.40.50.300">
    <property type="entry name" value="P-loop containing nucleotide triphosphate hydrolases"/>
    <property type="match status" value="2"/>
</dbReference>
<evidence type="ECO:0000256" key="2">
    <source>
        <dbReference type="ARBA" id="ARBA00023254"/>
    </source>
</evidence>
<dbReference type="GO" id="GO:0005634">
    <property type="term" value="C:nucleus"/>
    <property type="evidence" value="ECO:0007669"/>
    <property type="project" value="TreeGrafter"/>
</dbReference>
<dbReference type="GO" id="GO:0005524">
    <property type="term" value="F:ATP binding"/>
    <property type="evidence" value="ECO:0007669"/>
    <property type="project" value="InterPro"/>
</dbReference>
<dbReference type="GO" id="GO:0045003">
    <property type="term" value="P:double-strand break repair via synthesis-dependent strand annealing"/>
    <property type="evidence" value="ECO:0007669"/>
    <property type="project" value="TreeGrafter"/>
</dbReference>
<dbReference type="InterPro" id="IPR049730">
    <property type="entry name" value="SNF2/RAD54-like_C"/>
</dbReference>
<name>A0A7R9EPX4_9NEOP</name>
<sequence length="742" mass="83761">MGVGKRGQMTRDVWRMREFHSGLKNARLFRLGGGRRRRQDDSARTISEFLQTVESDTHVDQSHYNVADDRLGAAGKLAISFGARRSLAPSQVAKRHPEDGSPVERSQKTKRGRLVLRKPLSPLPTDRVISQAIPNTPEAISNHEALIRKLLSKPFKVPIPNYNGPLGSRALGVGRSRCRKALHDPYEPGALVLYSPPELSAHDKLKTDFLKQPVHVVVDPVLCNILRPHQREGVKFMYECVTGQRIEDAYGCIMADEMGLGKTLQCITLMWTLLRQGPDCKPTIDKAVVVAPSSLVKNWFNEINKWLGGRVNSLAIDNGTKDQIDTNLRSFMQTYSRRPANPILIISYETFRLHAHVLHQGEGHRLKNCENQTYQALMGLKAKRRVLLSGTPIQNDLLEYFSLVQFVNQGILGTAQEFRRKFENPILRGQDADATDEERKKGQQCLEELSNIVNRCLIRRTSALLSKYLPVKIEQVVCVKMSPLQQKLYRAFITSDALKKAVGGENTGKVNLSALSSITSLKKLCNHPDLVYDKIQTRSEGFEKALELLPDKYDARKVVPELSGKLMVLDCLLAVVKTTSDDKVVLVSNYTQTLDLFERLCHMRGYPYVRLDGSMTIKKRAKTGTIEEKIFQRQAHKKALSSCVVDNEEDVARHFSLADLRHLFKLEEGTLSDTHDKFRCKRCINHIQVKPPPDGTDCTSDLSCWHHCADKKGLVDVVLKQCWEAGVSFVFHHRSHEQTTVP</sequence>
<dbReference type="PANTHER" id="PTHR45629">
    <property type="entry name" value="SNF2/RAD54 FAMILY MEMBER"/>
    <property type="match status" value="1"/>
</dbReference>
<proteinExistence type="predicted"/>
<dbReference type="CDD" id="cd18793">
    <property type="entry name" value="SF2_C_SNF"/>
    <property type="match status" value="1"/>
</dbReference>
<gene>
    <name evidence="5" type="ORF">TBIB3V08_LOCUS1777</name>
</gene>
<dbReference type="Gene3D" id="3.40.50.10810">
    <property type="entry name" value="Tandem AAA-ATPase domain"/>
    <property type="match status" value="1"/>
</dbReference>
<dbReference type="InterPro" id="IPR038718">
    <property type="entry name" value="SNF2-like_sf"/>
</dbReference>
<dbReference type="Pfam" id="PF00176">
    <property type="entry name" value="SNF2-rel_dom"/>
    <property type="match status" value="1"/>
</dbReference>
<keyword evidence="1" id="KW-0378">Hydrolase</keyword>
<dbReference type="SMART" id="SM00487">
    <property type="entry name" value="DEXDc"/>
    <property type="match status" value="1"/>
</dbReference>
<dbReference type="InterPro" id="IPR027417">
    <property type="entry name" value="P-loop_NTPase"/>
</dbReference>
<evidence type="ECO:0000256" key="1">
    <source>
        <dbReference type="ARBA" id="ARBA00022801"/>
    </source>
</evidence>
<evidence type="ECO:0000259" key="4">
    <source>
        <dbReference type="PROSITE" id="PS51192"/>
    </source>
</evidence>